<dbReference type="GO" id="GO:0006777">
    <property type="term" value="P:Mo-molybdopterin cofactor biosynthetic process"/>
    <property type="evidence" value="ECO:0007669"/>
    <property type="project" value="UniProtKB-UniRule"/>
</dbReference>
<evidence type="ECO:0000313" key="13">
    <source>
        <dbReference type="Proteomes" id="UP000198656"/>
    </source>
</evidence>
<keyword evidence="7 10" id="KW-0500">Molybdenum</keyword>
<dbReference type="InterPro" id="IPR001453">
    <property type="entry name" value="MoaB/Mog_dom"/>
</dbReference>
<keyword evidence="10" id="KW-0479">Metal-binding</keyword>
<proteinExistence type="inferred from homology"/>
<dbReference type="PROSITE" id="PS01079">
    <property type="entry name" value="MOCF_BIOSYNTHESIS_2"/>
    <property type="match status" value="1"/>
</dbReference>
<dbReference type="Gene3D" id="3.90.105.10">
    <property type="entry name" value="Molybdopterin biosynthesis moea protein, domain 2"/>
    <property type="match status" value="1"/>
</dbReference>
<dbReference type="Pfam" id="PF03454">
    <property type="entry name" value="MoeA_C"/>
    <property type="match status" value="1"/>
</dbReference>
<dbReference type="PANTHER" id="PTHR10192:SF16">
    <property type="entry name" value="MOLYBDOPTERIN MOLYBDENUMTRANSFERASE"/>
    <property type="match status" value="1"/>
</dbReference>
<keyword evidence="8 10" id="KW-0501">Molybdenum cofactor biosynthesis</keyword>
<dbReference type="GO" id="GO:0005829">
    <property type="term" value="C:cytosol"/>
    <property type="evidence" value="ECO:0007669"/>
    <property type="project" value="TreeGrafter"/>
</dbReference>
<comment type="pathway">
    <text evidence="3 10">Cofactor biosynthesis; molybdopterin biosynthesis.</text>
</comment>
<dbReference type="NCBIfam" id="NF011068">
    <property type="entry name" value="PRK14498.1"/>
    <property type="match status" value="1"/>
</dbReference>
<comment type="function">
    <text evidence="1 10">Catalyzes the insertion of molybdate into adenylated molybdopterin with the concomitant release of AMP.</text>
</comment>
<reference evidence="13" key="1">
    <citation type="submission" date="2016-10" db="EMBL/GenBank/DDBJ databases">
        <authorList>
            <person name="Varghese N."/>
            <person name="Submissions S."/>
        </authorList>
    </citation>
    <scope>NUCLEOTIDE SEQUENCE [LARGE SCALE GENOMIC DNA]</scope>
    <source>
        <strain evidence="13">DSM 8344</strain>
    </source>
</reference>
<dbReference type="OrthoDB" id="9804758at2"/>
<name>A0A1G8BSC8_9FIRM</name>
<evidence type="ECO:0000256" key="6">
    <source>
        <dbReference type="ARBA" id="ARBA00021108"/>
    </source>
</evidence>
<evidence type="ECO:0000256" key="3">
    <source>
        <dbReference type="ARBA" id="ARBA00005046"/>
    </source>
</evidence>
<dbReference type="Proteomes" id="UP000198656">
    <property type="component" value="Unassembled WGS sequence"/>
</dbReference>
<evidence type="ECO:0000256" key="4">
    <source>
        <dbReference type="ARBA" id="ARBA00010763"/>
    </source>
</evidence>
<evidence type="ECO:0000256" key="2">
    <source>
        <dbReference type="ARBA" id="ARBA00003487"/>
    </source>
</evidence>
<dbReference type="SUPFAM" id="SSF63867">
    <property type="entry name" value="MoeA C-terminal domain-like"/>
    <property type="match status" value="1"/>
</dbReference>
<evidence type="ECO:0000256" key="7">
    <source>
        <dbReference type="ARBA" id="ARBA00022505"/>
    </source>
</evidence>
<comment type="cofactor">
    <cofactor evidence="10">
        <name>Mg(2+)</name>
        <dbReference type="ChEBI" id="CHEBI:18420"/>
    </cofactor>
</comment>
<dbReference type="EMBL" id="FNCP01000012">
    <property type="protein sequence ID" value="SDH36051.1"/>
    <property type="molecule type" value="Genomic_DNA"/>
</dbReference>
<gene>
    <name evidence="12" type="ORF">SAMN05443529_112108</name>
</gene>
<dbReference type="InterPro" id="IPR024370">
    <property type="entry name" value="PBP_domain"/>
</dbReference>
<keyword evidence="13" id="KW-1185">Reference proteome</keyword>
<dbReference type="CDD" id="cd00887">
    <property type="entry name" value="MoeA"/>
    <property type="match status" value="1"/>
</dbReference>
<keyword evidence="10" id="KW-0460">Magnesium</keyword>
<dbReference type="Gene3D" id="2.40.340.10">
    <property type="entry name" value="MoeA, C-terminal, domain IV"/>
    <property type="match status" value="1"/>
</dbReference>
<dbReference type="InterPro" id="IPR038987">
    <property type="entry name" value="MoeA-like"/>
</dbReference>
<dbReference type="PANTHER" id="PTHR10192">
    <property type="entry name" value="MOLYBDOPTERIN BIOSYNTHESIS PROTEIN"/>
    <property type="match status" value="1"/>
</dbReference>
<evidence type="ECO:0000256" key="8">
    <source>
        <dbReference type="ARBA" id="ARBA00023150"/>
    </source>
</evidence>
<dbReference type="Pfam" id="PF03453">
    <property type="entry name" value="MoeA_N"/>
    <property type="match status" value="1"/>
</dbReference>
<dbReference type="STRING" id="1121419.SAMN05443529_112108"/>
<sequence>MERQIYLENTTWQDGLKLMMDKLAVRCIPKNEFIDVRSALHRITGAIVRAKKSSPHFAASAMDGYALRARDTHGISEREPRWLKLGVQAIQVDTGDPLPEGMDAVVMLEDVLELGEQGILLQAPIVPWNHVRPVGEDMVEGEVLLPIHHRIRPQDQGALLAAGVLEVEVRRKPRVGILPTGDEIRPVEANLQVGDIVDSNSTVLASLVEEWGGSATIWPITPDKPELLEAAILEMAASQDILVIIAGSSQGRDDYTSSLVSKHGNLYLHGVAIKPGKPVVLGEVQDKPTIGIPGYPVSAYLTAHLFLEPWVKHYQGLSKDSQTSLDAVISKKVFSSLGSEEFVRVKVGKVGERWVAAPLSRGAGVTMSLVRADGILRVPRLQEGFHEGETVPIELLRPVSELEETLVCIGSHDLTLDVLSSHMKARGGFGGIASAHVGSLAGILSLRKEEAHFAGIHLLDPETGEYNHAYLKRFLPGRDMALMNLVYRTQVLIVPKGNPLNIKTLADFTKPGVRFVNRQGGSGTRVLFDYLLQQQGLSKEQILGYEREEFTHLAVAIAVASGAADVGLGIQSAAEALGLDYIFVGEERYDLAIPREYLEEPRMKAMISVIQSKEFQDEVLALGGYDVRETGVFYI</sequence>
<organism evidence="12 13">
    <name type="scientific">Desulfosporosinus hippei DSM 8344</name>
    <dbReference type="NCBI Taxonomy" id="1121419"/>
    <lineage>
        <taxon>Bacteria</taxon>
        <taxon>Bacillati</taxon>
        <taxon>Bacillota</taxon>
        <taxon>Clostridia</taxon>
        <taxon>Eubacteriales</taxon>
        <taxon>Desulfitobacteriaceae</taxon>
        <taxon>Desulfosporosinus</taxon>
    </lineage>
</organism>
<dbReference type="Pfam" id="PF12727">
    <property type="entry name" value="PBP_like"/>
    <property type="match status" value="1"/>
</dbReference>
<keyword evidence="10" id="KW-0808">Transferase</keyword>
<comment type="catalytic activity">
    <reaction evidence="9">
        <text>adenylyl-molybdopterin + molybdate = Mo-molybdopterin + AMP + H(+)</text>
        <dbReference type="Rhea" id="RHEA:35047"/>
        <dbReference type="ChEBI" id="CHEBI:15378"/>
        <dbReference type="ChEBI" id="CHEBI:36264"/>
        <dbReference type="ChEBI" id="CHEBI:62727"/>
        <dbReference type="ChEBI" id="CHEBI:71302"/>
        <dbReference type="ChEBI" id="CHEBI:456215"/>
        <dbReference type="EC" id="2.10.1.1"/>
    </reaction>
</comment>
<protein>
    <recommendedName>
        <fullName evidence="6 10">Molybdopterin molybdenumtransferase</fullName>
        <ecNumber evidence="5 10">2.10.1.1</ecNumber>
    </recommendedName>
</protein>
<dbReference type="SUPFAM" id="SSF53850">
    <property type="entry name" value="Periplasmic binding protein-like II"/>
    <property type="match status" value="1"/>
</dbReference>
<evidence type="ECO:0000256" key="1">
    <source>
        <dbReference type="ARBA" id="ARBA00002901"/>
    </source>
</evidence>
<dbReference type="InterPro" id="IPR008284">
    <property type="entry name" value="MoCF_biosynth_CS"/>
</dbReference>
<dbReference type="InterPro" id="IPR036135">
    <property type="entry name" value="MoeA_linker/N_sf"/>
</dbReference>
<dbReference type="Gene3D" id="2.170.190.11">
    <property type="entry name" value="Molybdopterin biosynthesis moea protein, domain 3"/>
    <property type="match status" value="1"/>
</dbReference>
<dbReference type="InterPro" id="IPR005110">
    <property type="entry name" value="MoeA_linker/N"/>
</dbReference>
<dbReference type="EC" id="2.10.1.1" evidence="5 10"/>
<dbReference type="InterPro" id="IPR036688">
    <property type="entry name" value="MoeA_C_domain_IV_sf"/>
</dbReference>
<dbReference type="GO" id="GO:0046872">
    <property type="term" value="F:metal ion binding"/>
    <property type="evidence" value="ECO:0007669"/>
    <property type="project" value="UniProtKB-UniRule"/>
</dbReference>
<dbReference type="SUPFAM" id="SSF53218">
    <property type="entry name" value="Molybdenum cofactor biosynthesis proteins"/>
    <property type="match status" value="1"/>
</dbReference>
<dbReference type="Gene3D" id="3.40.190.10">
    <property type="entry name" value="Periplasmic binding protein-like II"/>
    <property type="match status" value="1"/>
</dbReference>
<dbReference type="Pfam" id="PF00994">
    <property type="entry name" value="MoCF_biosynth"/>
    <property type="match status" value="1"/>
</dbReference>
<evidence type="ECO:0000256" key="5">
    <source>
        <dbReference type="ARBA" id="ARBA00013269"/>
    </source>
</evidence>
<dbReference type="AlphaFoldDB" id="A0A1G8BSC8"/>
<comment type="similarity">
    <text evidence="4 10">Belongs to the MoeA family.</text>
</comment>
<feature type="domain" description="MoaB/Mog" evidence="11">
    <location>
        <begin position="176"/>
        <end position="313"/>
    </location>
</feature>
<evidence type="ECO:0000256" key="10">
    <source>
        <dbReference type="RuleBase" id="RU365090"/>
    </source>
</evidence>
<dbReference type="RefSeq" id="WP_092333496.1">
    <property type="nucleotide sequence ID" value="NZ_FNCP01000012.1"/>
</dbReference>
<evidence type="ECO:0000259" key="11">
    <source>
        <dbReference type="SMART" id="SM00852"/>
    </source>
</evidence>
<dbReference type="InterPro" id="IPR005111">
    <property type="entry name" value="MoeA_C_domain_IV"/>
</dbReference>
<dbReference type="SUPFAM" id="SSF63882">
    <property type="entry name" value="MoeA N-terminal region -like"/>
    <property type="match status" value="1"/>
</dbReference>
<evidence type="ECO:0000256" key="9">
    <source>
        <dbReference type="ARBA" id="ARBA00047317"/>
    </source>
</evidence>
<evidence type="ECO:0000313" key="12">
    <source>
        <dbReference type="EMBL" id="SDH36051.1"/>
    </source>
</evidence>
<dbReference type="Gene3D" id="3.40.980.10">
    <property type="entry name" value="MoaB/Mog-like domain"/>
    <property type="match status" value="1"/>
</dbReference>
<accession>A0A1G8BSC8</accession>
<comment type="function">
    <text evidence="2">May be involved in the biosynthesis of molybdopterin.</text>
</comment>
<dbReference type="GO" id="GO:0061599">
    <property type="term" value="F:molybdopterin molybdotransferase activity"/>
    <property type="evidence" value="ECO:0007669"/>
    <property type="project" value="UniProtKB-UniRule"/>
</dbReference>
<dbReference type="SMART" id="SM00852">
    <property type="entry name" value="MoCF_biosynth"/>
    <property type="match status" value="1"/>
</dbReference>
<dbReference type="UniPathway" id="UPA00344"/>
<dbReference type="InterPro" id="IPR036425">
    <property type="entry name" value="MoaB/Mog-like_dom_sf"/>
</dbReference>